<dbReference type="PROSITE" id="PS51257">
    <property type="entry name" value="PROKAR_LIPOPROTEIN"/>
    <property type="match status" value="1"/>
</dbReference>
<proteinExistence type="predicted"/>
<evidence type="ECO:0000313" key="2">
    <source>
        <dbReference type="EMBL" id="MDC0668745.1"/>
    </source>
</evidence>
<evidence type="ECO:0008006" key="4">
    <source>
        <dbReference type="Google" id="ProtNLM"/>
    </source>
</evidence>
<sequence length="311" mass="31445">MRVSPRLPLALALALVGCVPGILDPIISGGISGEASESGPPQMSSTDSDGTIGDPGETCTTCESATEAVFIVLPDLGETCTTCDGDTEAVFVVPPGPPPACDVYAQDCPSGFKCTAEGPPPLDSESITCSPIVAEPDQAGEPCQVLVEGHLGPDTCDIGLVCGDVDPQTSIGTCAVMCQGSASEPLCAAGEECWGYEIPLCVPHCDPLLQDCPAGESCQYAGVDFICLKVDVANQVFEGCGGDWRCAPGLSCADGDVAAECVIGVEGPGCCSPYCDLSGPSCPGVGQQCRAYYEPGEAPPGLENVGVCALP</sequence>
<protein>
    <recommendedName>
        <fullName evidence="4">Tryptophan synthase alpha chain</fullName>
    </recommendedName>
</protein>
<organism evidence="2 3">
    <name type="scientific">Nannocystis radixulma</name>
    <dbReference type="NCBI Taxonomy" id="2995305"/>
    <lineage>
        <taxon>Bacteria</taxon>
        <taxon>Pseudomonadati</taxon>
        <taxon>Myxococcota</taxon>
        <taxon>Polyangia</taxon>
        <taxon>Nannocystales</taxon>
        <taxon>Nannocystaceae</taxon>
        <taxon>Nannocystis</taxon>
    </lineage>
</organism>
<name>A0ABT5B3S7_9BACT</name>
<comment type="caution">
    <text evidence="2">The sequence shown here is derived from an EMBL/GenBank/DDBJ whole genome shotgun (WGS) entry which is preliminary data.</text>
</comment>
<evidence type="ECO:0000256" key="1">
    <source>
        <dbReference type="SAM" id="MobiDB-lite"/>
    </source>
</evidence>
<feature type="compositionally biased region" description="Low complexity" evidence="1">
    <location>
        <begin position="32"/>
        <end position="41"/>
    </location>
</feature>
<accession>A0ABT5B3S7</accession>
<feature type="region of interest" description="Disordered" evidence="1">
    <location>
        <begin position="32"/>
        <end position="58"/>
    </location>
</feature>
<evidence type="ECO:0000313" key="3">
    <source>
        <dbReference type="Proteomes" id="UP001217838"/>
    </source>
</evidence>
<keyword evidence="3" id="KW-1185">Reference proteome</keyword>
<gene>
    <name evidence="2" type="ORF">POL58_13405</name>
</gene>
<dbReference type="Proteomes" id="UP001217838">
    <property type="component" value="Unassembled WGS sequence"/>
</dbReference>
<dbReference type="EMBL" id="JAQNDN010000005">
    <property type="protein sequence ID" value="MDC0668745.1"/>
    <property type="molecule type" value="Genomic_DNA"/>
</dbReference>
<reference evidence="2 3" key="1">
    <citation type="submission" date="2022-11" db="EMBL/GenBank/DDBJ databases">
        <title>Minimal conservation of predation-associated metabolite biosynthetic gene clusters underscores biosynthetic potential of Myxococcota including descriptions for ten novel species: Archangium lansinium sp. nov., Myxococcus landrumus sp. nov., Nannocystis bai.</title>
        <authorList>
            <person name="Ahearne A."/>
            <person name="Stevens C."/>
            <person name="Dowd S."/>
        </authorList>
    </citation>
    <scope>NUCLEOTIDE SEQUENCE [LARGE SCALE GENOMIC DNA]</scope>
    <source>
        <strain evidence="2 3">NCELM</strain>
    </source>
</reference>
<dbReference type="RefSeq" id="WP_271998220.1">
    <property type="nucleotide sequence ID" value="NZ_JAQNDN010000005.1"/>
</dbReference>